<dbReference type="InterPro" id="IPR018369">
    <property type="entry name" value="Chaprnonin_Cpn10_CS"/>
</dbReference>
<keyword evidence="3" id="KW-0963">Cytoplasm</keyword>
<comment type="subunit">
    <text evidence="3">Heptamer of 7 subunits arranged in a ring. Interacts with the chaperonin GroEL.</text>
</comment>
<keyword evidence="2 3" id="KW-0143">Chaperone</keyword>
<dbReference type="SUPFAM" id="SSF50129">
    <property type="entry name" value="GroES-like"/>
    <property type="match status" value="1"/>
</dbReference>
<evidence type="ECO:0000256" key="3">
    <source>
        <dbReference type="HAMAP-Rule" id="MF_00580"/>
    </source>
</evidence>
<dbReference type="HAMAP" id="MF_00580">
    <property type="entry name" value="CH10"/>
    <property type="match status" value="1"/>
</dbReference>
<comment type="similarity">
    <text evidence="1 3 4">Belongs to the GroES chaperonin family.</text>
</comment>
<dbReference type="PROSITE" id="PS00681">
    <property type="entry name" value="CHAPERONINS_CPN10"/>
    <property type="match status" value="1"/>
</dbReference>
<dbReference type="Proteomes" id="UP000245631">
    <property type="component" value="Unassembled WGS sequence"/>
</dbReference>
<evidence type="ECO:0000256" key="1">
    <source>
        <dbReference type="ARBA" id="ARBA00006975"/>
    </source>
</evidence>
<dbReference type="FunFam" id="2.30.33.40:FF:000001">
    <property type="entry name" value="10 kDa chaperonin"/>
    <property type="match status" value="1"/>
</dbReference>
<dbReference type="AlphaFoldDB" id="A0A8E2WHX1"/>
<name>A0A8E2WHX1_RHILI</name>
<dbReference type="NCBIfam" id="NF001529">
    <property type="entry name" value="PRK00364.1-5"/>
    <property type="match status" value="1"/>
</dbReference>
<dbReference type="GO" id="GO:0051087">
    <property type="term" value="F:protein-folding chaperone binding"/>
    <property type="evidence" value="ECO:0007669"/>
    <property type="project" value="TreeGrafter"/>
</dbReference>
<dbReference type="SMART" id="SM00883">
    <property type="entry name" value="Cpn10"/>
    <property type="match status" value="1"/>
</dbReference>
<dbReference type="NCBIfam" id="NF001531">
    <property type="entry name" value="PRK00364.2-2"/>
    <property type="match status" value="1"/>
</dbReference>
<gene>
    <name evidence="3" type="primary">groES</name>
    <name evidence="3" type="synonym">groS</name>
    <name evidence="5" type="ORF">C8D77_102878</name>
</gene>
<dbReference type="CDD" id="cd00320">
    <property type="entry name" value="cpn10"/>
    <property type="match status" value="1"/>
</dbReference>
<dbReference type="NCBIfam" id="NF001533">
    <property type="entry name" value="PRK00364.2-4"/>
    <property type="match status" value="1"/>
</dbReference>
<dbReference type="GO" id="GO:0005524">
    <property type="term" value="F:ATP binding"/>
    <property type="evidence" value="ECO:0007669"/>
    <property type="project" value="InterPro"/>
</dbReference>
<dbReference type="GO" id="GO:0044183">
    <property type="term" value="F:protein folding chaperone"/>
    <property type="evidence" value="ECO:0007669"/>
    <property type="project" value="InterPro"/>
</dbReference>
<dbReference type="Pfam" id="PF00166">
    <property type="entry name" value="Cpn10"/>
    <property type="match status" value="1"/>
</dbReference>
<evidence type="ECO:0000313" key="6">
    <source>
        <dbReference type="Proteomes" id="UP000245631"/>
    </source>
</evidence>
<protein>
    <recommendedName>
        <fullName evidence="3">Co-chaperonin GroES</fullName>
    </recommendedName>
    <alternativeName>
        <fullName evidence="3">10 kDa chaperonin</fullName>
    </alternativeName>
    <alternativeName>
        <fullName evidence="3">Chaperonin-10</fullName>
        <shortName evidence="3">Cpn10</shortName>
    </alternativeName>
</protein>
<dbReference type="GO" id="GO:0046872">
    <property type="term" value="F:metal ion binding"/>
    <property type="evidence" value="ECO:0007669"/>
    <property type="project" value="TreeGrafter"/>
</dbReference>
<dbReference type="PANTHER" id="PTHR10772:SF58">
    <property type="entry name" value="CO-CHAPERONIN GROES"/>
    <property type="match status" value="1"/>
</dbReference>
<comment type="subcellular location">
    <subcellularLocation>
        <location evidence="3">Cytoplasm</location>
    </subcellularLocation>
</comment>
<proteinExistence type="inferred from homology"/>
<comment type="function">
    <text evidence="3 4">Together with the chaperonin GroEL, plays an essential role in assisting protein folding. The GroEL-GroES system forms a nano-cage that allows encapsulation of the non-native substrate proteins and provides a physical environment optimized to promote and accelerate protein folding. GroES binds to the apical surface of the GroEL ring, thereby capping the opening of the GroEL channel.</text>
</comment>
<reference evidence="5 6" key="1">
    <citation type="submission" date="2018-05" db="EMBL/GenBank/DDBJ databases">
        <title>Genomic Encyclopedia of Type Strains, Phase IV (KMG-IV): sequencing the most valuable type-strain genomes for metagenomic binning, comparative biology and taxonomic classification.</title>
        <authorList>
            <person name="Goeker M."/>
        </authorList>
    </citation>
    <scope>NUCLEOTIDE SEQUENCE [LARGE SCALE GENOMIC DNA]</scope>
    <source>
        <strain evidence="5 6">DSM 2626</strain>
    </source>
</reference>
<dbReference type="NCBIfam" id="NF001527">
    <property type="entry name" value="PRK00364.1-2"/>
    <property type="match status" value="1"/>
</dbReference>
<dbReference type="EMBL" id="QGGH01000002">
    <property type="protein sequence ID" value="PWJ93099.1"/>
    <property type="molecule type" value="Genomic_DNA"/>
</dbReference>
<dbReference type="InterPro" id="IPR011032">
    <property type="entry name" value="GroES-like_sf"/>
</dbReference>
<dbReference type="Gene3D" id="2.30.33.40">
    <property type="entry name" value="GroES chaperonin"/>
    <property type="match status" value="1"/>
</dbReference>
<dbReference type="InterPro" id="IPR020818">
    <property type="entry name" value="Chaperonin_GroES"/>
</dbReference>
<dbReference type="GO" id="GO:0005737">
    <property type="term" value="C:cytoplasm"/>
    <property type="evidence" value="ECO:0007669"/>
    <property type="project" value="UniProtKB-SubCell"/>
</dbReference>
<evidence type="ECO:0000256" key="4">
    <source>
        <dbReference type="RuleBase" id="RU000535"/>
    </source>
</evidence>
<dbReference type="PRINTS" id="PR00297">
    <property type="entry name" value="CHAPERONIN10"/>
</dbReference>
<evidence type="ECO:0000313" key="5">
    <source>
        <dbReference type="EMBL" id="PWJ93099.1"/>
    </source>
</evidence>
<comment type="caution">
    <text evidence="5">The sequence shown here is derived from an EMBL/GenBank/DDBJ whole genome shotgun (WGS) entry which is preliminary data.</text>
</comment>
<dbReference type="PANTHER" id="PTHR10772">
    <property type="entry name" value="10 KDA HEAT SHOCK PROTEIN"/>
    <property type="match status" value="1"/>
</dbReference>
<dbReference type="InterPro" id="IPR037124">
    <property type="entry name" value="Chaperonin_GroES_sf"/>
</dbReference>
<dbReference type="GO" id="GO:0051082">
    <property type="term" value="F:unfolded protein binding"/>
    <property type="evidence" value="ECO:0007669"/>
    <property type="project" value="TreeGrafter"/>
</dbReference>
<evidence type="ECO:0000256" key="2">
    <source>
        <dbReference type="ARBA" id="ARBA00023186"/>
    </source>
</evidence>
<organism evidence="5 6">
    <name type="scientific">Rhizobium loti</name>
    <name type="common">Mesorhizobium loti</name>
    <dbReference type="NCBI Taxonomy" id="381"/>
    <lineage>
        <taxon>Bacteria</taxon>
        <taxon>Pseudomonadati</taxon>
        <taxon>Pseudomonadota</taxon>
        <taxon>Alphaproteobacteria</taxon>
        <taxon>Hyphomicrobiales</taxon>
        <taxon>Phyllobacteriaceae</taxon>
        <taxon>Mesorhizobium</taxon>
    </lineage>
</organism>
<sequence length="112" mass="12276">MEELFLTVLIEEEKMAKSKFRPLHDRVVVRRVESESKTAGGIIIPDTAKEKPQEGEIIAVGSGARDEAGKLVPLDVKAGDRILFGKWSGTEVKLNGEDLLIMKESDIMGIIG</sequence>
<dbReference type="NCBIfam" id="NF001534">
    <property type="entry name" value="PRK00364.2-5"/>
    <property type="match status" value="1"/>
</dbReference>
<accession>A0A8E2WHX1</accession>